<dbReference type="InterPro" id="IPR017853">
    <property type="entry name" value="GH"/>
</dbReference>
<evidence type="ECO:0000313" key="3">
    <source>
        <dbReference type="EMBL" id="KAH7123138.1"/>
    </source>
</evidence>
<dbReference type="PROSITE" id="PS01095">
    <property type="entry name" value="GH18_1"/>
    <property type="match status" value="1"/>
</dbReference>
<evidence type="ECO:0000313" key="4">
    <source>
        <dbReference type="Proteomes" id="UP000738349"/>
    </source>
</evidence>
<dbReference type="OrthoDB" id="3012298at2759"/>
<protein>
    <submittedName>
        <fullName evidence="3">Uncharacterized protein</fullName>
    </submittedName>
</protein>
<comment type="caution">
    <text evidence="3">The sequence shown here is derived from an EMBL/GenBank/DDBJ whole genome shotgun (WGS) entry which is preliminary data.</text>
</comment>
<dbReference type="GO" id="GO:0004553">
    <property type="term" value="F:hydrolase activity, hydrolyzing O-glycosyl compounds"/>
    <property type="evidence" value="ECO:0007669"/>
    <property type="project" value="InterPro"/>
</dbReference>
<proteinExistence type="predicted"/>
<evidence type="ECO:0000256" key="2">
    <source>
        <dbReference type="ARBA" id="ARBA00022525"/>
    </source>
</evidence>
<evidence type="ECO:0000256" key="1">
    <source>
        <dbReference type="ARBA" id="ARBA00004613"/>
    </source>
</evidence>
<gene>
    <name evidence="3" type="ORF">EDB81DRAFT_766088</name>
</gene>
<dbReference type="Gene3D" id="3.20.20.80">
    <property type="entry name" value="Glycosidases"/>
    <property type="match status" value="1"/>
</dbReference>
<keyword evidence="4" id="KW-1185">Reference proteome</keyword>
<dbReference type="AlphaFoldDB" id="A0A9P9IIB5"/>
<name>A0A9P9IIB5_9HYPO</name>
<dbReference type="GO" id="GO:0005975">
    <property type="term" value="P:carbohydrate metabolic process"/>
    <property type="evidence" value="ECO:0007669"/>
    <property type="project" value="InterPro"/>
</dbReference>
<keyword evidence="2" id="KW-0964">Secreted</keyword>
<dbReference type="SUPFAM" id="SSF51445">
    <property type="entry name" value="(Trans)glycosidases"/>
    <property type="match status" value="1"/>
</dbReference>
<comment type="subcellular location">
    <subcellularLocation>
        <location evidence="1">Secreted</location>
    </subcellularLocation>
</comment>
<organism evidence="3 4">
    <name type="scientific">Dactylonectria macrodidyma</name>
    <dbReference type="NCBI Taxonomy" id="307937"/>
    <lineage>
        <taxon>Eukaryota</taxon>
        <taxon>Fungi</taxon>
        <taxon>Dikarya</taxon>
        <taxon>Ascomycota</taxon>
        <taxon>Pezizomycotina</taxon>
        <taxon>Sordariomycetes</taxon>
        <taxon>Hypocreomycetidae</taxon>
        <taxon>Hypocreales</taxon>
        <taxon>Nectriaceae</taxon>
        <taxon>Dactylonectria</taxon>
    </lineage>
</organism>
<dbReference type="EMBL" id="JAGMUV010000023">
    <property type="protein sequence ID" value="KAH7123138.1"/>
    <property type="molecule type" value="Genomic_DNA"/>
</dbReference>
<dbReference type="InterPro" id="IPR001579">
    <property type="entry name" value="Glyco_hydro_18_chit_AS"/>
</dbReference>
<dbReference type="GO" id="GO:0005576">
    <property type="term" value="C:extracellular region"/>
    <property type="evidence" value="ECO:0007669"/>
    <property type="project" value="UniProtKB-SubCell"/>
</dbReference>
<sequence length="298" mass="32366">MATSPWPSKFVGAHIYLPEPGIQGDSWDNIPSSWNEIRFDAVDVLFISPFFVNAIDHSLMLSTGDDGKTSLSGRFEWAGGDYGIISNSHDVQQYANSVSNFIETYYNRTLPALDGPGEVSARINGLDVDVEGGNLTSNLLSSILSTVRGSFDELSYKLSAPKLTVSICPAWPTNLNASMAKSCDYVNMQNYSGGEGTDPSVFLQAIPGLSEQRQLAWGFASETPGANTTQTFAAVKAKAQEVTNGRFAGTYNWRLNSGDYPFENDFQVWLYNFVHGASLPDAKPEAVVAQGWDNGGQE</sequence>
<reference evidence="3" key="1">
    <citation type="journal article" date="2021" name="Nat. Commun.">
        <title>Genetic determinants of endophytism in the Arabidopsis root mycobiome.</title>
        <authorList>
            <person name="Mesny F."/>
            <person name="Miyauchi S."/>
            <person name="Thiergart T."/>
            <person name="Pickel B."/>
            <person name="Atanasova L."/>
            <person name="Karlsson M."/>
            <person name="Huettel B."/>
            <person name="Barry K.W."/>
            <person name="Haridas S."/>
            <person name="Chen C."/>
            <person name="Bauer D."/>
            <person name="Andreopoulos W."/>
            <person name="Pangilinan J."/>
            <person name="LaButti K."/>
            <person name="Riley R."/>
            <person name="Lipzen A."/>
            <person name="Clum A."/>
            <person name="Drula E."/>
            <person name="Henrissat B."/>
            <person name="Kohler A."/>
            <person name="Grigoriev I.V."/>
            <person name="Martin F.M."/>
            <person name="Hacquard S."/>
        </authorList>
    </citation>
    <scope>NUCLEOTIDE SEQUENCE</scope>
    <source>
        <strain evidence="3">MPI-CAGE-AT-0147</strain>
    </source>
</reference>
<dbReference type="Proteomes" id="UP000738349">
    <property type="component" value="Unassembled WGS sequence"/>
</dbReference>
<accession>A0A9P9IIB5</accession>